<accession>A0ACB6R4N6</accession>
<proteinExistence type="predicted"/>
<reference evidence="1" key="1">
    <citation type="journal article" date="2020" name="Stud. Mycol.">
        <title>101 Dothideomycetes genomes: a test case for predicting lifestyles and emergence of pathogens.</title>
        <authorList>
            <person name="Haridas S."/>
            <person name="Albert R."/>
            <person name="Binder M."/>
            <person name="Bloem J."/>
            <person name="Labutti K."/>
            <person name="Salamov A."/>
            <person name="Andreopoulos B."/>
            <person name="Baker S."/>
            <person name="Barry K."/>
            <person name="Bills G."/>
            <person name="Bluhm B."/>
            <person name="Cannon C."/>
            <person name="Castanera R."/>
            <person name="Culley D."/>
            <person name="Daum C."/>
            <person name="Ezra D."/>
            <person name="Gonzalez J."/>
            <person name="Henrissat B."/>
            <person name="Kuo A."/>
            <person name="Liang C."/>
            <person name="Lipzen A."/>
            <person name="Lutzoni F."/>
            <person name="Magnuson J."/>
            <person name="Mondo S."/>
            <person name="Nolan M."/>
            <person name="Ohm R."/>
            <person name="Pangilinan J."/>
            <person name="Park H.-J."/>
            <person name="Ramirez L."/>
            <person name="Alfaro M."/>
            <person name="Sun H."/>
            <person name="Tritt A."/>
            <person name="Yoshinaga Y."/>
            <person name="Zwiers L.-H."/>
            <person name="Turgeon B."/>
            <person name="Goodwin S."/>
            <person name="Spatafora J."/>
            <person name="Crous P."/>
            <person name="Grigoriev I."/>
        </authorList>
    </citation>
    <scope>NUCLEOTIDE SEQUENCE</scope>
    <source>
        <strain evidence="1">ATCC 200398</strain>
    </source>
</reference>
<evidence type="ECO:0000313" key="1">
    <source>
        <dbReference type="EMBL" id="KAF2474258.1"/>
    </source>
</evidence>
<protein>
    <submittedName>
        <fullName evidence="1">Uncharacterized protein</fullName>
    </submittedName>
</protein>
<sequence length="429" mass="46360">MSSCRSSAHRKTKCNVHLVSKFKLKRQRIRFCVSIKSSKISIRTPPALTLVNCCPSLALGCKSVQLQASAALPRNCKCRTCWTADHFTGMSRRKGGSRKWPGSLKRRKAGAFIGPPIRTVATRQATSKGTLGIPPNDFESSMTPSCDAKTASLISSDHPSFSDGPSVALKNAPSYEAFQNKILEAHGVARPLHFIRCASTPDMPAPFFNHDKVKSGHVRGLLVHKFHPVLYATCEHPQMISYLSIHGLRPGPPCITSLAQLGTGGYDTSGLKPRRLCVGSWSLHEAGEKGKRGLLFAWNYIYGVMPSLFVAYRSTTHTSGRSFHTPRRSFASKLRLKLHFQPSNPTSETMAFNQETVTQHKDAGKHGGTAAEMAAKQMGLGAFSKKIGEFVNKLIGKKQKEAADKKAAEGAVPGAAPGAAPGAPPAHPQ</sequence>
<gene>
    <name evidence="1" type="ORF">BDR25DRAFT_351817</name>
</gene>
<keyword evidence="2" id="KW-1185">Reference proteome</keyword>
<organism evidence="1 2">
    <name type="scientific">Lindgomyces ingoldianus</name>
    <dbReference type="NCBI Taxonomy" id="673940"/>
    <lineage>
        <taxon>Eukaryota</taxon>
        <taxon>Fungi</taxon>
        <taxon>Dikarya</taxon>
        <taxon>Ascomycota</taxon>
        <taxon>Pezizomycotina</taxon>
        <taxon>Dothideomycetes</taxon>
        <taxon>Pleosporomycetidae</taxon>
        <taxon>Pleosporales</taxon>
        <taxon>Lindgomycetaceae</taxon>
        <taxon>Lindgomyces</taxon>
    </lineage>
</organism>
<name>A0ACB6R4N6_9PLEO</name>
<evidence type="ECO:0000313" key="2">
    <source>
        <dbReference type="Proteomes" id="UP000799755"/>
    </source>
</evidence>
<dbReference type="EMBL" id="MU003498">
    <property type="protein sequence ID" value="KAF2474258.1"/>
    <property type="molecule type" value="Genomic_DNA"/>
</dbReference>
<comment type="caution">
    <text evidence="1">The sequence shown here is derived from an EMBL/GenBank/DDBJ whole genome shotgun (WGS) entry which is preliminary data.</text>
</comment>
<dbReference type="Proteomes" id="UP000799755">
    <property type="component" value="Unassembled WGS sequence"/>
</dbReference>